<accession>A0A1W9ZHJ3</accession>
<gene>
    <name evidence="1" type="ORF">BST12_21925</name>
</gene>
<dbReference type="InterPro" id="IPR041492">
    <property type="entry name" value="HAD_2"/>
</dbReference>
<dbReference type="SFLD" id="SFLDS00003">
    <property type="entry name" value="Haloacid_Dehalogenase"/>
    <property type="match status" value="1"/>
</dbReference>
<name>A0A1W9ZHJ3_MYCAN</name>
<evidence type="ECO:0000313" key="2">
    <source>
        <dbReference type="Proteomes" id="UP000192284"/>
    </source>
</evidence>
<dbReference type="Gene3D" id="3.40.50.1000">
    <property type="entry name" value="HAD superfamily/HAD-like"/>
    <property type="match status" value="1"/>
</dbReference>
<dbReference type="Pfam" id="PF13419">
    <property type="entry name" value="HAD_2"/>
    <property type="match status" value="1"/>
</dbReference>
<dbReference type="SFLD" id="SFLDG01129">
    <property type="entry name" value="C1.5:_HAD__Beta-PGM__Phosphata"/>
    <property type="match status" value="1"/>
</dbReference>
<evidence type="ECO:0008006" key="3">
    <source>
        <dbReference type="Google" id="ProtNLM"/>
    </source>
</evidence>
<proteinExistence type="predicted"/>
<dbReference type="InterPro" id="IPR023214">
    <property type="entry name" value="HAD_sf"/>
</dbReference>
<evidence type="ECO:0000313" key="1">
    <source>
        <dbReference type="EMBL" id="ORA15452.1"/>
    </source>
</evidence>
<dbReference type="InterPro" id="IPR036412">
    <property type="entry name" value="HAD-like_sf"/>
</dbReference>
<dbReference type="OrthoDB" id="9810501at2"/>
<dbReference type="PANTHER" id="PTHR43434">
    <property type="entry name" value="PHOSPHOGLYCOLATE PHOSPHATASE"/>
    <property type="match status" value="1"/>
</dbReference>
<dbReference type="AlphaFoldDB" id="A0A1W9ZHJ3"/>
<organism evidence="1 2">
    <name type="scientific">Mycobacterium angelicum</name>
    <dbReference type="NCBI Taxonomy" id="470074"/>
    <lineage>
        <taxon>Bacteria</taxon>
        <taxon>Bacillati</taxon>
        <taxon>Actinomycetota</taxon>
        <taxon>Actinomycetes</taxon>
        <taxon>Mycobacteriales</taxon>
        <taxon>Mycobacteriaceae</taxon>
        <taxon>Mycobacterium</taxon>
    </lineage>
</organism>
<keyword evidence="2" id="KW-1185">Reference proteome</keyword>
<dbReference type="RefSeq" id="WP_083115335.1">
    <property type="nucleotide sequence ID" value="NZ_JACKTS010000031.1"/>
</dbReference>
<dbReference type="NCBIfam" id="TIGR01549">
    <property type="entry name" value="HAD-SF-IA-v1"/>
    <property type="match status" value="1"/>
</dbReference>
<dbReference type="SUPFAM" id="SSF56784">
    <property type="entry name" value="HAD-like"/>
    <property type="match status" value="1"/>
</dbReference>
<comment type="caution">
    <text evidence="1">The sequence shown here is derived from an EMBL/GenBank/DDBJ whole genome shotgun (WGS) entry which is preliminary data.</text>
</comment>
<dbReference type="Gene3D" id="1.10.150.240">
    <property type="entry name" value="Putative phosphatase, domain 2"/>
    <property type="match status" value="1"/>
</dbReference>
<dbReference type="InterPro" id="IPR023198">
    <property type="entry name" value="PGP-like_dom2"/>
</dbReference>
<dbReference type="GO" id="GO:0006281">
    <property type="term" value="P:DNA repair"/>
    <property type="evidence" value="ECO:0007669"/>
    <property type="project" value="TreeGrafter"/>
</dbReference>
<dbReference type="GO" id="GO:0005829">
    <property type="term" value="C:cytosol"/>
    <property type="evidence" value="ECO:0007669"/>
    <property type="project" value="TreeGrafter"/>
</dbReference>
<sequence>MLQSPNRPGAILFDLDGTLVDSAPAMTRALNEMTRRRGAPVVDVASVRNWVSLGGEAMLRGALGDTVDPLGDLDEFRDILRGQTADPADLYPGVPEMLAALRNAGYRIGVCTNKREDIAVPYVAGLGIASYLDVVVGGATGRRLKPDPELCQLTLQRLDATAHDAIFVGDSEIDAETALAVGLPFVLMTFGYPHGDLGAIAADARLDGFDGLCELVASMFANRISARLSSSREI</sequence>
<dbReference type="PANTHER" id="PTHR43434:SF1">
    <property type="entry name" value="PHOSPHOGLYCOLATE PHOSPHATASE"/>
    <property type="match status" value="1"/>
</dbReference>
<dbReference type="PRINTS" id="PR00413">
    <property type="entry name" value="HADHALOGNASE"/>
</dbReference>
<dbReference type="Proteomes" id="UP000192284">
    <property type="component" value="Unassembled WGS sequence"/>
</dbReference>
<protein>
    <recommendedName>
        <fullName evidence="3">Phosphoglycolate phosphatase</fullName>
    </recommendedName>
</protein>
<dbReference type="InterPro" id="IPR006439">
    <property type="entry name" value="HAD-SF_hydro_IA"/>
</dbReference>
<dbReference type="InterPro" id="IPR050155">
    <property type="entry name" value="HAD-like_hydrolase_sf"/>
</dbReference>
<reference evidence="1 2" key="1">
    <citation type="submission" date="2017-02" db="EMBL/GenBank/DDBJ databases">
        <title>The new phylogeny of genus Mycobacterium.</title>
        <authorList>
            <person name="Tortoli E."/>
            <person name="Trovato A."/>
            <person name="Cirillo D.M."/>
        </authorList>
    </citation>
    <scope>NUCLEOTIDE SEQUENCE [LARGE SCALE GENOMIC DNA]</scope>
    <source>
        <strain evidence="1 2">DSM 45057</strain>
    </source>
</reference>
<dbReference type="GO" id="GO:0008967">
    <property type="term" value="F:phosphoglycolate phosphatase activity"/>
    <property type="evidence" value="ECO:0007669"/>
    <property type="project" value="TreeGrafter"/>
</dbReference>
<dbReference type="EMBL" id="MVHE01000050">
    <property type="protein sequence ID" value="ORA15452.1"/>
    <property type="molecule type" value="Genomic_DNA"/>
</dbReference>